<protein>
    <recommendedName>
        <fullName evidence="8">Rhodopsin domain-containing protein</fullName>
    </recommendedName>
</protein>
<dbReference type="GO" id="GO:0016020">
    <property type="term" value="C:membrane"/>
    <property type="evidence" value="ECO:0007669"/>
    <property type="project" value="UniProtKB-SubCell"/>
</dbReference>
<evidence type="ECO:0000256" key="3">
    <source>
        <dbReference type="ARBA" id="ARBA00022989"/>
    </source>
</evidence>
<accession>A0AAN6QE71</accession>
<dbReference type="Pfam" id="PF20684">
    <property type="entry name" value="Fung_rhodopsin"/>
    <property type="match status" value="1"/>
</dbReference>
<dbReference type="PANTHER" id="PTHR33048">
    <property type="entry name" value="PTH11-LIKE INTEGRAL MEMBRANE PROTEIN (AFU_ORTHOLOGUE AFUA_5G11245)"/>
    <property type="match status" value="1"/>
</dbReference>
<dbReference type="EMBL" id="MU863624">
    <property type="protein sequence ID" value="KAK4106595.1"/>
    <property type="molecule type" value="Genomic_DNA"/>
</dbReference>
<feature type="transmembrane region" description="Helical" evidence="7">
    <location>
        <begin position="225"/>
        <end position="245"/>
    </location>
</feature>
<keyword evidence="10" id="KW-1185">Reference proteome</keyword>
<evidence type="ECO:0000313" key="9">
    <source>
        <dbReference type="EMBL" id="KAK4106595.1"/>
    </source>
</evidence>
<dbReference type="Proteomes" id="UP001305647">
    <property type="component" value="Unassembled WGS sequence"/>
</dbReference>
<comment type="subcellular location">
    <subcellularLocation>
        <location evidence="1">Membrane</location>
        <topology evidence="1">Multi-pass membrane protein</topology>
    </subcellularLocation>
</comment>
<feature type="transmembrane region" description="Helical" evidence="7">
    <location>
        <begin position="57"/>
        <end position="75"/>
    </location>
</feature>
<feature type="transmembrane region" description="Helical" evidence="7">
    <location>
        <begin position="23"/>
        <end position="45"/>
    </location>
</feature>
<evidence type="ECO:0000313" key="10">
    <source>
        <dbReference type="Proteomes" id="UP001305647"/>
    </source>
</evidence>
<evidence type="ECO:0000256" key="5">
    <source>
        <dbReference type="ARBA" id="ARBA00038359"/>
    </source>
</evidence>
<proteinExistence type="inferred from homology"/>
<feature type="domain" description="Rhodopsin" evidence="8">
    <location>
        <begin position="41"/>
        <end position="286"/>
    </location>
</feature>
<feature type="transmembrane region" description="Helical" evidence="7">
    <location>
        <begin position="112"/>
        <end position="132"/>
    </location>
</feature>
<keyword evidence="2 7" id="KW-0812">Transmembrane</keyword>
<evidence type="ECO:0000256" key="1">
    <source>
        <dbReference type="ARBA" id="ARBA00004141"/>
    </source>
</evidence>
<reference evidence="9" key="2">
    <citation type="submission" date="2023-05" db="EMBL/GenBank/DDBJ databases">
        <authorList>
            <consortium name="Lawrence Berkeley National Laboratory"/>
            <person name="Steindorff A."/>
            <person name="Hensen N."/>
            <person name="Bonometti L."/>
            <person name="Westerberg I."/>
            <person name="Brannstrom I.O."/>
            <person name="Guillou S."/>
            <person name="Cros-Aarteil S."/>
            <person name="Calhoun S."/>
            <person name="Haridas S."/>
            <person name="Kuo A."/>
            <person name="Mondo S."/>
            <person name="Pangilinan J."/>
            <person name="Riley R."/>
            <person name="Labutti K."/>
            <person name="Andreopoulos B."/>
            <person name="Lipzen A."/>
            <person name="Chen C."/>
            <person name="Yanf M."/>
            <person name="Daum C."/>
            <person name="Ng V."/>
            <person name="Clum A."/>
            <person name="Ohm R."/>
            <person name="Martin F."/>
            <person name="Silar P."/>
            <person name="Natvig D."/>
            <person name="Lalanne C."/>
            <person name="Gautier V."/>
            <person name="Ament-Velasquez S.L."/>
            <person name="Kruys A."/>
            <person name="Hutchinson M.I."/>
            <person name="Powell A.J."/>
            <person name="Barry K."/>
            <person name="Miller A.N."/>
            <person name="Grigoriev I.V."/>
            <person name="Debuchy R."/>
            <person name="Gladieux P."/>
            <person name="Thoren M.H."/>
            <person name="Johannesson H."/>
        </authorList>
    </citation>
    <scope>NUCLEOTIDE SEQUENCE</scope>
    <source>
        <strain evidence="9">CBS 757.83</strain>
    </source>
</reference>
<feature type="compositionally biased region" description="Acidic residues" evidence="6">
    <location>
        <begin position="362"/>
        <end position="373"/>
    </location>
</feature>
<evidence type="ECO:0000256" key="2">
    <source>
        <dbReference type="ARBA" id="ARBA00022692"/>
    </source>
</evidence>
<feature type="region of interest" description="Disordered" evidence="6">
    <location>
        <begin position="299"/>
        <end position="323"/>
    </location>
</feature>
<evidence type="ECO:0000259" key="8">
    <source>
        <dbReference type="Pfam" id="PF20684"/>
    </source>
</evidence>
<evidence type="ECO:0000256" key="7">
    <source>
        <dbReference type="SAM" id="Phobius"/>
    </source>
</evidence>
<feature type="transmembrane region" description="Helical" evidence="7">
    <location>
        <begin position="144"/>
        <end position="163"/>
    </location>
</feature>
<keyword evidence="3 7" id="KW-1133">Transmembrane helix</keyword>
<feature type="transmembrane region" description="Helical" evidence="7">
    <location>
        <begin position="192"/>
        <end position="213"/>
    </location>
</feature>
<reference evidence="9" key="1">
    <citation type="journal article" date="2023" name="Mol. Phylogenet. Evol.">
        <title>Genome-scale phylogeny and comparative genomics of the fungal order Sordariales.</title>
        <authorList>
            <person name="Hensen N."/>
            <person name="Bonometti L."/>
            <person name="Westerberg I."/>
            <person name="Brannstrom I.O."/>
            <person name="Guillou S."/>
            <person name="Cros-Aarteil S."/>
            <person name="Calhoun S."/>
            <person name="Haridas S."/>
            <person name="Kuo A."/>
            <person name="Mondo S."/>
            <person name="Pangilinan J."/>
            <person name="Riley R."/>
            <person name="LaButti K."/>
            <person name="Andreopoulos B."/>
            <person name="Lipzen A."/>
            <person name="Chen C."/>
            <person name="Yan M."/>
            <person name="Daum C."/>
            <person name="Ng V."/>
            <person name="Clum A."/>
            <person name="Steindorff A."/>
            <person name="Ohm R.A."/>
            <person name="Martin F."/>
            <person name="Silar P."/>
            <person name="Natvig D.O."/>
            <person name="Lalanne C."/>
            <person name="Gautier V."/>
            <person name="Ament-Velasquez S.L."/>
            <person name="Kruys A."/>
            <person name="Hutchinson M.I."/>
            <person name="Powell A.J."/>
            <person name="Barry K."/>
            <person name="Miller A.N."/>
            <person name="Grigoriev I.V."/>
            <person name="Debuchy R."/>
            <person name="Gladieux P."/>
            <person name="Hiltunen Thoren M."/>
            <person name="Johannesson H."/>
        </authorList>
    </citation>
    <scope>NUCLEOTIDE SEQUENCE</scope>
    <source>
        <strain evidence="9">CBS 757.83</strain>
    </source>
</reference>
<dbReference type="AlphaFoldDB" id="A0AAN6QE71"/>
<comment type="caution">
    <text evidence="9">The sequence shown here is derived from an EMBL/GenBank/DDBJ whole genome shotgun (WGS) entry which is preliminary data.</text>
</comment>
<organism evidence="9 10">
    <name type="scientific">Parathielavia hyrcaniae</name>
    <dbReference type="NCBI Taxonomy" id="113614"/>
    <lineage>
        <taxon>Eukaryota</taxon>
        <taxon>Fungi</taxon>
        <taxon>Dikarya</taxon>
        <taxon>Ascomycota</taxon>
        <taxon>Pezizomycotina</taxon>
        <taxon>Sordariomycetes</taxon>
        <taxon>Sordariomycetidae</taxon>
        <taxon>Sordariales</taxon>
        <taxon>Chaetomiaceae</taxon>
        <taxon>Parathielavia</taxon>
    </lineage>
</organism>
<feature type="region of interest" description="Disordered" evidence="6">
    <location>
        <begin position="362"/>
        <end position="382"/>
    </location>
</feature>
<dbReference type="InterPro" id="IPR052337">
    <property type="entry name" value="SAT4-like"/>
</dbReference>
<comment type="similarity">
    <text evidence="5">Belongs to the SAT4 family.</text>
</comment>
<feature type="transmembrane region" description="Helical" evidence="7">
    <location>
        <begin position="257"/>
        <end position="280"/>
    </location>
</feature>
<name>A0AAN6QE71_9PEZI</name>
<keyword evidence="4 7" id="KW-0472">Membrane</keyword>
<sequence length="382" mass="41914">MSAYPVNPNAPLSGAARTVDETGLLAVVWVCFSVATAFVSLRLAVRFRQNRSLLFDDYWIIWAWLCALTMAILQTQQMPSLWYSTYLGAGRLPMDQDTTWQLEQLTRWQFPIIKLFWTVLWSIKASFMAVFFRLVKPFPLLRRLWYAVAVFTLLAYIGCWLASSLTCSPPSDYFRAGACSEPHEVWMQKFNVIYSTTVDIASDLMIMALPIAILPSLQLDMRRKIGLGVAFSLGAIIMAVAVVRMTQVITATGMVDLVGLAIWGAVETATALVVGSLPPLKALLSRSVKKYSSGNKSGGYGYGTGARTPGPGGPGGRSGYGPSSVSRTVMVAESIPLDDVHTSAQKDGGIYVQRSYQTTVEFDEASSRDDDEADIVRKGRAL</sequence>
<evidence type="ECO:0000256" key="4">
    <source>
        <dbReference type="ARBA" id="ARBA00023136"/>
    </source>
</evidence>
<gene>
    <name evidence="9" type="ORF">N658DRAFT_555437</name>
</gene>
<dbReference type="PANTHER" id="PTHR33048:SF162">
    <property type="entry name" value="SATRATOXIN BIOSYNTHESIS SC1 CLUSTER PROTEIN 4"/>
    <property type="match status" value="1"/>
</dbReference>
<dbReference type="InterPro" id="IPR049326">
    <property type="entry name" value="Rhodopsin_dom_fungi"/>
</dbReference>
<evidence type="ECO:0000256" key="6">
    <source>
        <dbReference type="SAM" id="MobiDB-lite"/>
    </source>
</evidence>